<dbReference type="Gene3D" id="3.40.190.10">
    <property type="entry name" value="Periplasmic binding protein-like II"/>
    <property type="match status" value="2"/>
</dbReference>
<sequence length="269" mass="29834">MLKIKRSLLILLIGVLCSVGVFAKSNKDIVLATTTSVRDSGLMDYLIPSFESETGYKVKLIAVGTGKALQMGRDGEADVLLVHAKPSELKFMKNGHGKERREVFHNYFVIVGPKDKQKMSSVEDALGKISKEKLNFASRGDNSGTNKKELQLWNKNRIIPKGGWYIISGSGMGATLKIASEMQAYTLTDMATYLHLSKDLDLEIKVGKDKSLLNQYGVITIDPSKNKYINAEGAKVFMDWISSDKIKDKVGKFGIEEFGMSLFVPDRKN</sequence>
<dbReference type="Pfam" id="PF12849">
    <property type="entry name" value="PBP_like_2"/>
    <property type="match status" value="1"/>
</dbReference>
<protein>
    <submittedName>
        <fullName evidence="2">Extracellular solute-binding protein</fullName>
    </submittedName>
</protein>
<dbReference type="OrthoDB" id="186379at2"/>
<accession>E3H9H8</accession>
<organism evidence="2 3">
    <name type="scientific">Ilyobacter polytropus (strain ATCC 51220 / DSM 2926 / LMG 16218 / CuHBu1)</name>
    <dbReference type="NCBI Taxonomy" id="572544"/>
    <lineage>
        <taxon>Bacteria</taxon>
        <taxon>Fusobacteriati</taxon>
        <taxon>Fusobacteriota</taxon>
        <taxon>Fusobacteriia</taxon>
        <taxon>Fusobacteriales</taxon>
        <taxon>Fusobacteriaceae</taxon>
        <taxon>Ilyobacter</taxon>
    </lineage>
</organism>
<gene>
    <name evidence="2" type="ordered locus">Ilyop_1306</name>
</gene>
<dbReference type="PANTHER" id="PTHR37945:SF1">
    <property type="entry name" value="EXTRACELLULAR TUNGSTATE BINDING PROTEIN"/>
    <property type="match status" value="1"/>
</dbReference>
<dbReference type="eggNOG" id="COG2998">
    <property type="taxonomic scope" value="Bacteria"/>
</dbReference>
<dbReference type="Proteomes" id="UP000006875">
    <property type="component" value="Chromosome"/>
</dbReference>
<evidence type="ECO:0000313" key="2">
    <source>
        <dbReference type="EMBL" id="ADO83087.1"/>
    </source>
</evidence>
<proteinExistence type="predicted"/>
<dbReference type="RefSeq" id="WP_013387754.1">
    <property type="nucleotide sequence ID" value="NC_014632.1"/>
</dbReference>
<dbReference type="STRING" id="572544.Ilyop_1306"/>
<dbReference type="AlphaFoldDB" id="E3H9H8"/>
<dbReference type="KEGG" id="ipo:Ilyop_1306"/>
<dbReference type="EMBL" id="CP002281">
    <property type="protein sequence ID" value="ADO83087.1"/>
    <property type="molecule type" value="Genomic_DNA"/>
</dbReference>
<dbReference type="InterPro" id="IPR024370">
    <property type="entry name" value="PBP_domain"/>
</dbReference>
<reference evidence="2 3" key="1">
    <citation type="journal article" date="2010" name="Stand. Genomic Sci.">
        <title>Complete genome sequence of Ilyobacter polytropus type strain (CuHbu1).</title>
        <authorList>
            <person name="Sikorski J."/>
            <person name="Chertkov O."/>
            <person name="Lapidus A."/>
            <person name="Nolan M."/>
            <person name="Lucas S."/>
            <person name="Del Rio T.G."/>
            <person name="Tice H."/>
            <person name="Cheng J.F."/>
            <person name="Tapia R."/>
            <person name="Han C."/>
            <person name="Goodwin L."/>
            <person name="Pitluck S."/>
            <person name="Liolios K."/>
            <person name="Ivanova N."/>
            <person name="Mavromatis K."/>
            <person name="Mikhailova N."/>
            <person name="Pati A."/>
            <person name="Chen A."/>
            <person name="Palaniappan K."/>
            <person name="Land M."/>
            <person name="Hauser L."/>
            <person name="Chang Y.J."/>
            <person name="Jeffries C.D."/>
            <person name="Brambilla E."/>
            <person name="Yasawong M."/>
            <person name="Rohde M."/>
            <person name="Pukall R."/>
            <person name="Spring S."/>
            <person name="Goker M."/>
            <person name="Woyke T."/>
            <person name="Bristow J."/>
            <person name="Eisen J.A."/>
            <person name="Markowitz V."/>
            <person name="Hugenholtz P."/>
            <person name="Kyrpides N.C."/>
            <person name="Klenk H.P."/>
        </authorList>
    </citation>
    <scope>NUCLEOTIDE SEQUENCE [LARGE SCALE GENOMIC DNA]</scope>
    <source>
        <strain evidence="3">ATCC 51220 / DSM 2926 / LMG 16218 / CuHBu1</strain>
    </source>
</reference>
<evidence type="ECO:0000313" key="3">
    <source>
        <dbReference type="Proteomes" id="UP000006875"/>
    </source>
</evidence>
<feature type="domain" description="PBP" evidence="1">
    <location>
        <begin position="26"/>
        <end position="244"/>
    </location>
</feature>
<keyword evidence="3" id="KW-1185">Reference proteome</keyword>
<dbReference type="InterPro" id="IPR052738">
    <property type="entry name" value="ABC-Tungstate_binding"/>
</dbReference>
<evidence type="ECO:0000259" key="1">
    <source>
        <dbReference type="Pfam" id="PF12849"/>
    </source>
</evidence>
<dbReference type="PANTHER" id="PTHR37945">
    <property type="entry name" value="EXTRACELLULAR TUNGSTATE BINDING PROTEIN"/>
    <property type="match status" value="1"/>
</dbReference>
<name>E3H9H8_ILYPC</name>
<dbReference type="HOGENOM" id="CLU_061511_0_0_0"/>
<dbReference type="SUPFAM" id="SSF53850">
    <property type="entry name" value="Periplasmic binding protein-like II"/>
    <property type="match status" value="1"/>
</dbReference>